<reference evidence="2" key="1">
    <citation type="submission" date="2022-05" db="EMBL/GenBank/DDBJ databases">
        <title>Sphingomonas sp. strain MG17 Genome sequencing and assembly.</title>
        <authorList>
            <person name="Kim I."/>
        </authorList>
    </citation>
    <scope>NUCLEOTIDE SEQUENCE</scope>
    <source>
        <strain evidence="2">MG17</strain>
    </source>
</reference>
<evidence type="ECO:0000313" key="3">
    <source>
        <dbReference type="Proteomes" id="UP001139451"/>
    </source>
</evidence>
<organism evidence="2 3">
    <name type="scientific">Sphingomonas tagetis</name>
    <dbReference type="NCBI Taxonomy" id="2949092"/>
    <lineage>
        <taxon>Bacteria</taxon>
        <taxon>Pseudomonadati</taxon>
        <taxon>Pseudomonadota</taxon>
        <taxon>Alphaproteobacteria</taxon>
        <taxon>Sphingomonadales</taxon>
        <taxon>Sphingomonadaceae</taxon>
        <taxon>Sphingomonas</taxon>
    </lineage>
</organism>
<dbReference type="EMBL" id="JAMLDX010000002">
    <property type="protein sequence ID" value="MCP3729657.1"/>
    <property type="molecule type" value="Genomic_DNA"/>
</dbReference>
<feature type="chain" id="PRO_5040940509" evidence="1">
    <location>
        <begin position="21"/>
        <end position="224"/>
    </location>
</feature>
<protein>
    <submittedName>
        <fullName evidence="2">DUF2490 domain-containing protein</fullName>
    </submittedName>
</protein>
<dbReference type="AlphaFoldDB" id="A0A9X2KKI6"/>
<keyword evidence="3" id="KW-1185">Reference proteome</keyword>
<evidence type="ECO:0000313" key="2">
    <source>
        <dbReference type="EMBL" id="MCP3729657.1"/>
    </source>
</evidence>
<gene>
    <name evidence="2" type="ORF">M9978_04375</name>
</gene>
<accession>A0A9X2KKI6</accession>
<dbReference type="Pfam" id="PF10677">
    <property type="entry name" value="DUF2490"/>
    <property type="match status" value="1"/>
</dbReference>
<dbReference type="InterPro" id="IPR019619">
    <property type="entry name" value="DUF2490"/>
</dbReference>
<proteinExistence type="predicted"/>
<sequence>MNHIALCALAALCTATPALAQDQDQELWLTGGFGAKLGDQTKFEFDTVTRFGNDAGGLYEVEINTQVVQELGGGLNIAGGYVRNINYSRGNVTSTEDRLRAHVGYATTVGPVKLSGRVRLEVRFRSDGDDTGYRLRPQLKATLPLGKKSPFSLVASHESFIPLNDTDWRQRAGHERMRNFAGVNWKATKLIGIEAGYMNQYNFRPAPARDVMDHALSLSAILSF</sequence>
<name>A0A9X2KKI6_9SPHN</name>
<dbReference type="Proteomes" id="UP001139451">
    <property type="component" value="Unassembled WGS sequence"/>
</dbReference>
<dbReference type="RefSeq" id="WP_254291665.1">
    <property type="nucleotide sequence ID" value="NZ_JAMLDX010000002.1"/>
</dbReference>
<evidence type="ECO:0000256" key="1">
    <source>
        <dbReference type="SAM" id="SignalP"/>
    </source>
</evidence>
<comment type="caution">
    <text evidence="2">The sequence shown here is derived from an EMBL/GenBank/DDBJ whole genome shotgun (WGS) entry which is preliminary data.</text>
</comment>
<feature type="signal peptide" evidence="1">
    <location>
        <begin position="1"/>
        <end position="20"/>
    </location>
</feature>
<keyword evidence="1" id="KW-0732">Signal</keyword>